<sequence length="140" mass="16239">MKKCDCIFQLKGEKLAIEDNWKLYAKDGRHNHKISAYPYAHAQATRLTDDQLKLTEEFIRCQIAPQNIMASLLEKNPDCAISKQTIYNARARMKKKRMEEHNTVEEYNIPLVEAIGMISTRKTFAIAIAFIQNEKAETYE</sequence>
<gene>
    <name evidence="1" type="ORF">M9H77_04145</name>
</gene>
<evidence type="ECO:0000313" key="1">
    <source>
        <dbReference type="EMBL" id="KAI5682917.1"/>
    </source>
</evidence>
<organism evidence="1 2">
    <name type="scientific">Catharanthus roseus</name>
    <name type="common">Madagascar periwinkle</name>
    <name type="synonym">Vinca rosea</name>
    <dbReference type="NCBI Taxonomy" id="4058"/>
    <lineage>
        <taxon>Eukaryota</taxon>
        <taxon>Viridiplantae</taxon>
        <taxon>Streptophyta</taxon>
        <taxon>Embryophyta</taxon>
        <taxon>Tracheophyta</taxon>
        <taxon>Spermatophyta</taxon>
        <taxon>Magnoliopsida</taxon>
        <taxon>eudicotyledons</taxon>
        <taxon>Gunneridae</taxon>
        <taxon>Pentapetalae</taxon>
        <taxon>asterids</taxon>
        <taxon>lamiids</taxon>
        <taxon>Gentianales</taxon>
        <taxon>Apocynaceae</taxon>
        <taxon>Rauvolfioideae</taxon>
        <taxon>Vinceae</taxon>
        <taxon>Catharanthinae</taxon>
        <taxon>Catharanthus</taxon>
    </lineage>
</organism>
<proteinExistence type="predicted"/>
<protein>
    <submittedName>
        <fullName evidence="1">Uncharacterized protein</fullName>
    </submittedName>
</protein>
<accession>A0ACC0CDI9</accession>
<name>A0ACC0CDI9_CATRO</name>
<reference evidence="2" key="1">
    <citation type="journal article" date="2023" name="Nat. Plants">
        <title>Single-cell RNA sequencing provides a high-resolution roadmap for understanding the multicellular compartmentation of specialized metabolism.</title>
        <authorList>
            <person name="Sun S."/>
            <person name="Shen X."/>
            <person name="Li Y."/>
            <person name="Li Y."/>
            <person name="Wang S."/>
            <person name="Li R."/>
            <person name="Zhang H."/>
            <person name="Shen G."/>
            <person name="Guo B."/>
            <person name="Wei J."/>
            <person name="Xu J."/>
            <person name="St-Pierre B."/>
            <person name="Chen S."/>
            <person name="Sun C."/>
        </authorList>
    </citation>
    <scope>NUCLEOTIDE SEQUENCE [LARGE SCALE GENOMIC DNA]</scope>
</reference>
<keyword evidence="2" id="KW-1185">Reference proteome</keyword>
<dbReference type="Proteomes" id="UP001060085">
    <property type="component" value="Linkage Group LG01"/>
</dbReference>
<evidence type="ECO:0000313" key="2">
    <source>
        <dbReference type="Proteomes" id="UP001060085"/>
    </source>
</evidence>
<dbReference type="EMBL" id="CM044701">
    <property type="protein sequence ID" value="KAI5682917.1"/>
    <property type="molecule type" value="Genomic_DNA"/>
</dbReference>
<comment type="caution">
    <text evidence="1">The sequence shown here is derived from an EMBL/GenBank/DDBJ whole genome shotgun (WGS) entry which is preliminary data.</text>
</comment>